<dbReference type="Gene3D" id="3.30.2130.30">
    <property type="match status" value="1"/>
</dbReference>
<dbReference type="GO" id="GO:0140741">
    <property type="term" value="F:tRNA-uracil-4 sulfurtransferase activity"/>
    <property type="evidence" value="ECO:0007669"/>
    <property type="project" value="UniProtKB-EC"/>
</dbReference>
<comment type="pathway">
    <text evidence="18">Cofactor biosynthesis; thiamine diphosphate biosynthesis.</text>
</comment>
<dbReference type="GO" id="GO:0000049">
    <property type="term" value="F:tRNA binding"/>
    <property type="evidence" value="ECO:0007669"/>
    <property type="project" value="UniProtKB-UniRule"/>
</dbReference>
<dbReference type="Pfam" id="PF02568">
    <property type="entry name" value="ThiI"/>
    <property type="match status" value="1"/>
</dbReference>
<keyword evidence="5 18" id="KW-0547">Nucleotide-binding</keyword>
<feature type="binding site" evidence="18">
    <location>
        <position position="302"/>
    </location>
    <ligand>
        <name>ATP</name>
        <dbReference type="ChEBI" id="CHEBI:30616"/>
    </ligand>
</feature>
<evidence type="ECO:0000256" key="3">
    <source>
        <dbReference type="ARBA" id="ARBA00022555"/>
    </source>
</evidence>
<dbReference type="CDD" id="cd11716">
    <property type="entry name" value="THUMP_ThiI"/>
    <property type="match status" value="1"/>
</dbReference>
<dbReference type="InterPro" id="IPR003720">
    <property type="entry name" value="tRNA_STrfase"/>
</dbReference>
<dbReference type="InterPro" id="IPR020536">
    <property type="entry name" value="ThiI_AANH"/>
</dbReference>
<dbReference type="AlphaFoldDB" id="A0A0M9UDN7"/>
<dbReference type="FunFam" id="3.40.50.620:FF:000053">
    <property type="entry name" value="Probable tRNA sulfurtransferase"/>
    <property type="match status" value="1"/>
</dbReference>
<feature type="binding site" evidence="18">
    <location>
        <begin position="214"/>
        <end position="215"/>
    </location>
    <ligand>
        <name>ATP</name>
        <dbReference type="ChEBI" id="CHEBI:30616"/>
    </ligand>
</feature>
<evidence type="ECO:0000256" key="15">
    <source>
        <dbReference type="ARBA" id="ARBA00075337"/>
    </source>
</evidence>
<evidence type="ECO:0000256" key="2">
    <source>
        <dbReference type="ARBA" id="ARBA00022490"/>
    </source>
</evidence>
<dbReference type="Pfam" id="PF22025">
    <property type="entry name" value="ThiI_fer"/>
    <property type="match status" value="1"/>
</dbReference>
<dbReference type="InterPro" id="IPR050102">
    <property type="entry name" value="tRNA_sulfurtransferase_ThiI"/>
</dbReference>
<organism evidence="20 22">
    <name type="scientific">Ardenticatena maritima</name>
    <dbReference type="NCBI Taxonomy" id="872965"/>
    <lineage>
        <taxon>Bacteria</taxon>
        <taxon>Bacillati</taxon>
        <taxon>Chloroflexota</taxon>
        <taxon>Ardenticatenia</taxon>
        <taxon>Ardenticatenales</taxon>
        <taxon>Ardenticatenaceae</taxon>
        <taxon>Ardenticatena</taxon>
    </lineage>
</organism>
<dbReference type="GO" id="GO:0005829">
    <property type="term" value="C:cytosol"/>
    <property type="evidence" value="ECO:0007669"/>
    <property type="project" value="TreeGrafter"/>
</dbReference>
<keyword evidence="2 18" id="KW-0963">Cytoplasm</keyword>
<keyword evidence="7 18" id="KW-0694">RNA-binding</keyword>
<evidence type="ECO:0000256" key="11">
    <source>
        <dbReference type="ARBA" id="ARBA00058382"/>
    </source>
</evidence>
<keyword evidence="3 18" id="KW-0820">tRNA-binding</keyword>
<dbReference type="Gene3D" id="3.40.50.620">
    <property type="entry name" value="HUPs"/>
    <property type="match status" value="1"/>
</dbReference>
<evidence type="ECO:0000256" key="5">
    <source>
        <dbReference type="ARBA" id="ARBA00022741"/>
    </source>
</evidence>
<keyword evidence="8 18" id="KW-0784">Thiamine biosynthesis</keyword>
<reference evidence="20 22" key="1">
    <citation type="journal article" date="2015" name="Genome Announc.">
        <title>Draft Genome Sequence of a Heterotrophic Facultative Anaerobic Thermophilic Bacterium, Ardenticatena maritima Strain 110ST.</title>
        <authorList>
            <person name="Kawaichi S."/>
            <person name="Yoshida T."/>
            <person name="Sako Y."/>
            <person name="Nakamura R."/>
        </authorList>
    </citation>
    <scope>NUCLEOTIDE SEQUENCE [LARGE SCALE GENOMIC DNA]</scope>
    <source>
        <strain evidence="20 22">110S</strain>
    </source>
</reference>
<dbReference type="EMBL" id="BBZA01000233">
    <property type="protein sequence ID" value="GAP64224.1"/>
    <property type="molecule type" value="Genomic_DNA"/>
</dbReference>
<evidence type="ECO:0000256" key="9">
    <source>
        <dbReference type="ARBA" id="ARBA00050570"/>
    </source>
</evidence>
<accession>A0A0M9UDN7</accession>
<keyword evidence="6 18" id="KW-0067">ATP-binding</keyword>
<comment type="catalytic activity">
    <reaction evidence="10 18">
        <text>[ThiS sulfur-carrier protein]-C-terminal Gly-Gly-AMP + S-sulfanyl-L-cysteinyl-[cysteine desulfurase] + AH2 = [ThiS sulfur-carrier protein]-C-terminal-Gly-aminoethanethioate + L-cysteinyl-[cysteine desulfurase] + A + AMP + 2 H(+)</text>
        <dbReference type="Rhea" id="RHEA:43340"/>
        <dbReference type="Rhea" id="RHEA-COMP:12157"/>
        <dbReference type="Rhea" id="RHEA-COMP:12158"/>
        <dbReference type="Rhea" id="RHEA-COMP:12910"/>
        <dbReference type="Rhea" id="RHEA-COMP:19908"/>
        <dbReference type="ChEBI" id="CHEBI:13193"/>
        <dbReference type="ChEBI" id="CHEBI:15378"/>
        <dbReference type="ChEBI" id="CHEBI:17499"/>
        <dbReference type="ChEBI" id="CHEBI:29950"/>
        <dbReference type="ChEBI" id="CHEBI:61963"/>
        <dbReference type="ChEBI" id="CHEBI:90618"/>
        <dbReference type="ChEBI" id="CHEBI:232372"/>
        <dbReference type="ChEBI" id="CHEBI:456215"/>
    </reaction>
</comment>
<dbReference type="Pfam" id="PF02926">
    <property type="entry name" value="THUMP"/>
    <property type="match status" value="1"/>
</dbReference>
<dbReference type="PROSITE" id="PS51165">
    <property type="entry name" value="THUMP"/>
    <property type="match status" value="1"/>
</dbReference>
<evidence type="ECO:0000256" key="8">
    <source>
        <dbReference type="ARBA" id="ARBA00022977"/>
    </source>
</evidence>
<dbReference type="SUPFAM" id="SSF143437">
    <property type="entry name" value="THUMP domain-like"/>
    <property type="match status" value="1"/>
</dbReference>
<comment type="subcellular location">
    <subcellularLocation>
        <location evidence="1 18">Cytoplasm</location>
    </subcellularLocation>
</comment>
<dbReference type="PANTHER" id="PTHR43209:SF1">
    <property type="entry name" value="TRNA SULFURTRANSFERASE"/>
    <property type="match status" value="1"/>
</dbReference>
<evidence type="ECO:0000256" key="12">
    <source>
        <dbReference type="ARBA" id="ARBA00061472"/>
    </source>
</evidence>
<dbReference type="UniPathway" id="UPA00060"/>
<dbReference type="STRING" id="872965.SE16_12750"/>
<dbReference type="GO" id="GO:0009228">
    <property type="term" value="P:thiamine biosynthetic process"/>
    <property type="evidence" value="ECO:0007669"/>
    <property type="project" value="UniProtKB-KW"/>
</dbReference>
<evidence type="ECO:0000256" key="13">
    <source>
        <dbReference type="ARBA" id="ARBA00066827"/>
    </source>
</evidence>
<dbReference type="RefSeq" id="WP_054493944.1">
    <property type="nucleotide sequence ID" value="NZ_BBZA01000233.1"/>
</dbReference>
<evidence type="ECO:0000313" key="20">
    <source>
        <dbReference type="EMBL" id="GAP64224.1"/>
    </source>
</evidence>
<dbReference type="PANTHER" id="PTHR43209">
    <property type="entry name" value="TRNA SULFURTRANSFERASE"/>
    <property type="match status" value="1"/>
</dbReference>
<comment type="similarity">
    <text evidence="12 18">Belongs to the ThiI family.</text>
</comment>
<reference evidence="22" key="3">
    <citation type="submission" date="2015-08" db="EMBL/GenBank/DDBJ databases">
        <title>Draft Genome Sequence of a Heterotrophic Facultative Anaerobic Bacterium Ardenticatena maritima Strain 110S.</title>
        <authorList>
            <person name="Kawaichi S."/>
            <person name="Yoshida T."/>
            <person name="Sako Y."/>
            <person name="Nakamura R."/>
        </authorList>
    </citation>
    <scope>NUCLEOTIDE SEQUENCE [LARGE SCALE GENOMIC DNA]</scope>
    <source>
        <strain evidence="22">110S</strain>
    </source>
</reference>
<dbReference type="SUPFAM" id="SSF52402">
    <property type="entry name" value="Adenine nucleotide alpha hydrolases-like"/>
    <property type="match status" value="1"/>
</dbReference>
<reference evidence="21 23" key="2">
    <citation type="submission" date="2015-07" db="EMBL/GenBank/DDBJ databases">
        <title>Whole genome sequence of Ardenticatena maritima DSM 23922.</title>
        <authorList>
            <person name="Hemp J."/>
            <person name="Ward L.M."/>
            <person name="Pace L.A."/>
            <person name="Fischer W.W."/>
        </authorList>
    </citation>
    <scope>NUCLEOTIDE SEQUENCE [LARGE SCALE GENOMIC DNA]</scope>
    <source>
        <strain evidence="21 23">110S</strain>
    </source>
</reference>
<dbReference type="InterPro" id="IPR054173">
    <property type="entry name" value="ThiI_fer"/>
</dbReference>
<evidence type="ECO:0000259" key="19">
    <source>
        <dbReference type="PROSITE" id="PS51165"/>
    </source>
</evidence>
<evidence type="ECO:0000256" key="6">
    <source>
        <dbReference type="ARBA" id="ARBA00022840"/>
    </source>
</evidence>
<dbReference type="OrthoDB" id="9773948at2"/>
<keyword evidence="4 18" id="KW-0808">Transferase</keyword>
<sequence>MTQDFVIPERPVLVLHYHEIGLKGGNRDFFERRLKRNVEAALRSLGAPNVKRLRGRMLVRGMRPEHVPEALARLQKVFGLATISVAAEVEPTLPALAAAAVAQARVHPPAETFAVRAKRAEKHYPFTSQDIGREVGAAVAEATGWRVDLSSPDVEVFVEVAQQRGLVYIGKIRGPGGLPVGTAGRAVSLFSAGLDSPVATWRMMKRGLHVHLVHFHSQPFMDRASEEKSRRLADLLADWHGPLKLTIVPFIEAQQAIIAYTPEKFRTILYRRFMLRIAEAIAREDKAKALITGESLGQVASQTLENLAAIEDAATMPVLRPLIGMDKQEIIDEAHRIGTFDISILPQDDACTLLEPKRVETRAKLHEVRRAESALDVQALVAAVLAQIQTEVHYPSWWHEPVPQDTTTM</sequence>
<dbReference type="Proteomes" id="UP000037784">
    <property type="component" value="Unassembled WGS sequence"/>
</dbReference>
<dbReference type="EMBL" id="LGKN01000007">
    <property type="protein sequence ID" value="KPL86938.1"/>
    <property type="molecule type" value="Genomic_DNA"/>
</dbReference>
<dbReference type="InterPro" id="IPR004114">
    <property type="entry name" value="THUMP_dom"/>
</dbReference>
<dbReference type="InterPro" id="IPR049961">
    <property type="entry name" value="ThiI_N"/>
</dbReference>
<dbReference type="GO" id="GO:0005524">
    <property type="term" value="F:ATP binding"/>
    <property type="evidence" value="ECO:0007669"/>
    <property type="project" value="UniProtKB-UniRule"/>
</dbReference>
<dbReference type="CDD" id="cd01712">
    <property type="entry name" value="PPase_ThiI"/>
    <property type="match status" value="1"/>
</dbReference>
<evidence type="ECO:0000256" key="17">
    <source>
        <dbReference type="ARBA" id="ARBA00080570"/>
    </source>
</evidence>
<dbReference type="SMART" id="SM00981">
    <property type="entry name" value="THUMP"/>
    <property type="match status" value="1"/>
</dbReference>
<dbReference type="InterPro" id="IPR049962">
    <property type="entry name" value="THUMP_ThiI"/>
</dbReference>
<dbReference type="InterPro" id="IPR014729">
    <property type="entry name" value="Rossmann-like_a/b/a_fold"/>
</dbReference>
<dbReference type="GO" id="GO:0052837">
    <property type="term" value="P:thiazole biosynthetic process"/>
    <property type="evidence" value="ECO:0007669"/>
    <property type="project" value="TreeGrafter"/>
</dbReference>
<name>A0A0M9UDN7_9CHLR</name>
<dbReference type="GO" id="GO:0004810">
    <property type="term" value="F:CCA tRNA nucleotidyltransferase activity"/>
    <property type="evidence" value="ECO:0007669"/>
    <property type="project" value="InterPro"/>
</dbReference>
<feature type="binding site" evidence="18">
    <location>
        <position position="271"/>
    </location>
    <ligand>
        <name>ATP</name>
        <dbReference type="ChEBI" id="CHEBI:30616"/>
    </ligand>
</feature>
<dbReference type="HAMAP" id="MF_00021">
    <property type="entry name" value="ThiI"/>
    <property type="match status" value="1"/>
</dbReference>
<evidence type="ECO:0000313" key="22">
    <source>
        <dbReference type="Proteomes" id="UP000037784"/>
    </source>
</evidence>
<dbReference type="InParanoid" id="A0A0M9UDN7"/>
<feature type="binding site" evidence="18">
    <location>
        <position position="293"/>
    </location>
    <ligand>
        <name>ATP</name>
        <dbReference type="ChEBI" id="CHEBI:30616"/>
    </ligand>
</feature>
<proteinExistence type="inferred from homology"/>
<dbReference type="PATRIC" id="fig|872965.6.peg.3020"/>
<dbReference type="GO" id="GO:0009229">
    <property type="term" value="P:thiamine diphosphate biosynthetic process"/>
    <property type="evidence" value="ECO:0007669"/>
    <property type="project" value="UniProtKB-UniRule"/>
</dbReference>
<comment type="function">
    <text evidence="11 18">Catalyzes the ATP-dependent transfer of a sulfur to tRNA to produce 4-thiouridine in position 8 of tRNAs, which functions as a near-UV photosensor. Also catalyzes the transfer of sulfur to the sulfur carrier protein ThiS, forming ThiS-thiocarboxylate. This is a step in the synthesis of thiazole, in the thiamine biosynthesis pathway. The sulfur is donated as persulfide by IscS.</text>
</comment>
<evidence type="ECO:0000256" key="18">
    <source>
        <dbReference type="HAMAP-Rule" id="MF_00021"/>
    </source>
</evidence>
<evidence type="ECO:0000256" key="7">
    <source>
        <dbReference type="ARBA" id="ARBA00022884"/>
    </source>
</evidence>
<dbReference type="Proteomes" id="UP000050502">
    <property type="component" value="Unassembled WGS sequence"/>
</dbReference>
<evidence type="ECO:0000256" key="10">
    <source>
        <dbReference type="ARBA" id="ARBA00052330"/>
    </source>
</evidence>
<comment type="caution">
    <text evidence="20">The sequence shown here is derived from an EMBL/GenBank/DDBJ whole genome shotgun (WGS) entry which is preliminary data.</text>
</comment>
<comment type="catalytic activity">
    <reaction evidence="9 18">
        <text>[ThiI sulfur-carrier protein]-S-sulfanyl-L-cysteine + a uridine in tRNA + 2 reduced [2Fe-2S]-[ferredoxin] + ATP + H(+) = [ThiI sulfur-carrier protein]-L-cysteine + a 4-thiouridine in tRNA + 2 oxidized [2Fe-2S]-[ferredoxin] + AMP + diphosphate</text>
        <dbReference type="Rhea" id="RHEA:24176"/>
        <dbReference type="Rhea" id="RHEA-COMP:10000"/>
        <dbReference type="Rhea" id="RHEA-COMP:10001"/>
        <dbReference type="Rhea" id="RHEA-COMP:13337"/>
        <dbReference type="Rhea" id="RHEA-COMP:13338"/>
        <dbReference type="Rhea" id="RHEA-COMP:13339"/>
        <dbReference type="Rhea" id="RHEA-COMP:13340"/>
        <dbReference type="ChEBI" id="CHEBI:15378"/>
        <dbReference type="ChEBI" id="CHEBI:29950"/>
        <dbReference type="ChEBI" id="CHEBI:30616"/>
        <dbReference type="ChEBI" id="CHEBI:33019"/>
        <dbReference type="ChEBI" id="CHEBI:33737"/>
        <dbReference type="ChEBI" id="CHEBI:33738"/>
        <dbReference type="ChEBI" id="CHEBI:61963"/>
        <dbReference type="ChEBI" id="CHEBI:65315"/>
        <dbReference type="ChEBI" id="CHEBI:136798"/>
        <dbReference type="ChEBI" id="CHEBI:456215"/>
        <dbReference type="EC" id="2.8.1.4"/>
    </reaction>
</comment>
<dbReference type="EC" id="2.8.1.4" evidence="13 18"/>
<evidence type="ECO:0000313" key="23">
    <source>
        <dbReference type="Proteomes" id="UP000050502"/>
    </source>
</evidence>
<gene>
    <name evidence="18 20" type="primary">thiI</name>
    <name evidence="20" type="ORF">ARMA_2647</name>
    <name evidence="21" type="ORF">SE16_12750</name>
</gene>
<dbReference type="NCBIfam" id="TIGR00342">
    <property type="entry name" value="tRNA uracil 4-sulfurtransferase ThiI"/>
    <property type="match status" value="1"/>
</dbReference>
<dbReference type="FunCoup" id="A0A0M9UDN7">
    <property type="interactions" value="107"/>
</dbReference>
<evidence type="ECO:0000313" key="21">
    <source>
        <dbReference type="EMBL" id="KPL86938.1"/>
    </source>
</evidence>
<evidence type="ECO:0000256" key="1">
    <source>
        <dbReference type="ARBA" id="ARBA00004496"/>
    </source>
</evidence>
<keyword evidence="22" id="KW-1185">Reference proteome</keyword>
<feature type="binding site" evidence="18">
    <location>
        <begin position="189"/>
        <end position="190"/>
    </location>
    <ligand>
        <name>ATP</name>
        <dbReference type="ChEBI" id="CHEBI:30616"/>
    </ligand>
</feature>
<evidence type="ECO:0000256" key="16">
    <source>
        <dbReference type="ARBA" id="ARBA00077849"/>
    </source>
</evidence>
<evidence type="ECO:0000256" key="14">
    <source>
        <dbReference type="ARBA" id="ARBA00071867"/>
    </source>
</evidence>
<protein>
    <recommendedName>
        <fullName evidence="14 18">Probable tRNA sulfurtransferase</fullName>
        <ecNumber evidence="13 18">2.8.1.4</ecNumber>
    </recommendedName>
    <alternativeName>
        <fullName evidence="15 18">Sulfur carrier protein ThiS sulfurtransferase</fullName>
    </alternativeName>
    <alternativeName>
        <fullName evidence="16 18">Thiamine biosynthesis protein ThiI</fullName>
    </alternativeName>
    <alternativeName>
        <fullName evidence="17 18">tRNA 4-thiouridine synthase</fullName>
    </alternativeName>
</protein>
<evidence type="ECO:0000256" key="4">
    <source>
        <dbReference type="ARBA" id="ARBA00022679"/>
    </source>
</evidence>
<feature type="domain" description="THUMP" evidence="19">
    <location>
        <begin position="68"/>
        <end position="171"/>
    </location>
</feature>
<dbReference type="GO" id="GO:0002937">
    <property type="term" value="P:tRNA 4-thiouridine biosynthesis"/>
    <property type="evidence" value="ECO:0007669"/>
    <property type="project" value="TreeGrafter"/>
</dbReference>